<dbReference type="HOGENOM" id="CLU_1061935_0_0_1"/>
<evidence type="ECO:0000313" key="2">
    <source>
        <dbReference type="EMBL" id="EFW99205.1"/>
    </source>
</evidence>
<keyword evidence="3" id="KW-1185">Reference proteome</keyword>
<reference evidence="2 3" key="1">
    <citation type="journal article" date="2011" name="Proc. Natl. Acad. Sci. U.S.A.">
        <title>Genome and transcriptome analyses of the mountain pine beetle-fungal symbiont Grosmannia clavigera, a lodgepole pine pathogen.</title>
        <authorList>
            <person name="DiGuistini S."/>
            <person name="Wang Y."/>
            <person name="Liao N.Y."/>
            <person name="Taylor G."/>
            <person name="Tanguay P."/>
            <person name="Feau N."/>
            <person name="Henrissat B."/>
            <person name="Chan S.K."/>
            <person name="Hesse-Orce U."/>
            <person name="Alamouti S.M."/>
            <person name="Tsui C.K.M."/>
            <person name="Docking R.T."/>
            <person name="Levasseur A."/>
            <person name="Haridas S."/>
            <person name="Robertson G."/>
            <person name="Birol I."/>
            <person name="Holt R.A."/>
            <person name="Marra M.A."/>
            <person name="Hamelin R.C."/>
            <person name="Hirst M."/>
            <person name="Jones S.J.M."/>
            <person name="Bohlmann J."/>
            <person name="Breuil C."/>
        </authorList>
    </citation>
    <scope>NUCLEOTIDE SEQUENCE [LARGE SCALE GENOMIC DNA]</scope>
    <source>
        <strain evidence="3">kw1407 / UAMH 11150</strain>
    </source>
</reference>
<accession>F0XSZ7</accession>
<sequence length="262" mass="26474">MEAVGGAGGHLRSTCGAPAEHEPAHRSTLRGLSSGLFSGGGGEEAFFCAGGAGGRESVFSTCAAKPVAPPHKRPSMGSPRAAGSPGAAQRTQHSGWAAQLTWAPVLGAEQAPVGPLQRSHATAGGRPWRREFLCAGGAGGRESVFSTCAAKPAAPPHKRPSMGSPRVVGSPGLLSASREARFIRLEPRAYGTVRCPGAVALVRPLNQDAGWRGGGISPLRAAVGLLLSLGIAARQAEATGDTLSPGTLHQLHRRAVASSLGG</sequence>
<protein>
    <submittedName>
        <fullName evidence="2">Uncharacterized protein</fullName>
    </submittedName>
</protein>
<evidence type="ECO:0000256" key="1">
    <source>
        <dbReference type="SAM" id="MobiDB-lite"/>
    </source>
</evidence>
<name>F0XSZ7_GROCL</name>
<proteinExistence type="predicted"/>
<dbReference type="InParanoid" id="F0XSZ7"/>
<dbReference type="RefSeq" id="XP_014168688.1">
    <property type="nucleotide sequence ID" value="XM_014313213.1"/>
</dbReference>
<dbReference type="Proteomes" id="UP000007796">
    <property type="component" value="Unassembled WGS sequence"/>
</dbReference>
<feature type="region of interest" description="Disordered" evidence="1">
    <location>
        <begin position="65"/>
        <end position="91"/>
    </location>
</feature>
<organism evidence="3">
    <name type="scientific">Grosmannia clavigera (strain kw1407 / UAMH 11150)</name>
    <name type="common">Blue stain fungus</name>
    <name type="synonym">Graphiocladiella clavigera</name>
    <dbReference type="NCBI Taxonomy" id="655863"/>
    <lineage>
        <taxon>Eukaryota</taxon>
        <taxon>Fungi</taxon>
        <taxon>Dikarya</taxon>
        <taxon>Ascomycota</taxon>
        <taxon>Pezizomycotina</taxon>
        <taxon>Sordariomycetes</taxon>
        <taxon>Sordariomycetidae</taxon>
        <taxon>Ophiostomatales</taxon>
        <taxon>Ophiostomataceae</taxon>
        <taxon>Leptographium</taxon>
    </lineage>
</organism>
<dbReference type="AlphaFoldDB" id="F0XSZ7"/>
<dbReference type="EMBL" id="GL629997">
    <property type="protein sequence ID" value="EFW99205.1"/>
    <property type="molecule type" value="Genomic_DNA"/>
</dbReference>
<evidence type="ECO:0000313" key="3">
    <source>
        <dbReference type="Proteomes" id="UP000007796"/>
    </source>
</evidence>
<dbReference type="GeneID" id="25978969"/>
<feature type="region of interest" description="Disordered" evidence="1">
    <location>
        <begin position="1"/>
        <end position="26"/>
    </location>
</feature>
<gene>
    <name evidence="2" type="ORF">CMQ_5626</name>
</gene>
<feature type="compositionally biased region" description="Low complexity" evidence="1">
    <location>
        <begin position="75"/>
        <end position="88"/>
    </location>
</feature>